<dbReference type="AlphaFoldDB" id="A0A5S6Q7Z5"/>
<dbReference type="WBParaSite" id="TMUE_1000003072.1">
    <property type="protein sequence ID" value="TMUE_1000003072.1"/>
    <property type="gene ID" value="WBGene00294029"/>
</dbReference>
<feature type="compositionally biased region" description="Basic and acidic residues" evidence="1">
    <location>
        <begin position="1"/>
        <end position="17"/>
    </location>
</feature>
<dbReference type="Proteomes" id="UP000046395">
    <property type="component" value="Unassembled WGS sequence"/>
</dbReference>
<accession>A0A5S6Q7Z5</accession>
<evidence type="ECO:0000256" key="1">
    <source>
        <dbReference type="SAM" id="MobiDB-lite"/>
    </source>
</evidence>
<evidence type="ECO:0000313" key="3">
    <source>
        <dbReference type="WBParaSite" id="TMUE_1000003072.1"/>
    </source>
</evidence>
<sequence>MDEKKQGKKSQGGEKETASPGKNVQDTKERMKARKRNSKSTQSPRESAGQPMETAILHEMEKKEQHRKPSDLSGRKETSQSKSDGAKQLKNEQPPDKKLRKAATSRDVPTPTYQKEQIVEARSESQVPKESKSRIIFDDNDDEPVPGFDRSLTRRAWDCVPVSWESITQARHADPVRVVQQPAEDEQPKPNSPRKKSIWRTISDPFRKLKAKLTGARKSKDPPPGPSKEKGEQ</sequence>
<organism evidence="2 3">
    <name type="scientific">Trichuris muris</name>
    <name type="common">Mouse whipworm</name>
    <dbReference type="NCBI Taxonomy" id="70415"/>
    <lineage>
        <taxon>Eukaryota</taxon>
        <taxon>Metazoa</taxon>
        <taxon>Ecdysozoa</taxon>
        <taxon>Nematoda</taxon>
        <taxon>Enoplea</taxon>
        <taxon>Dorylaimia</taxon>
        <taxon>Trichinellida</taxon>
        <taxon>Trichuridae</taxon>
        <taxon>Trichuris</taxon>
    </lineage>
</organism>
<keyword evidence="2" id="KW-1185">Reference proteome</keyword>
<evidence type="ECO:0000313" key="2">
    <source>
        <dbReference type="Proteomes" id="UP000046395"/>
    </source>
</evidence>
<feature type="region of interest" description="Disordered" evidence="1">
    <location>
        <begin position="166"/>
        <end position="233"/>
    </location>
</feature>
<reference evidence="3" key="1">
    <citation type="submission" date="2019-12" db="UniProtKB">
        <authorList>
            <consortium name="WormBaseParasite"/>
        </authorList>
    </citation>
    <scope>IDENTIFICATION</scope>
</reference>
<feature type="compositionally biased region" description="Basic and acidic residues" evidence="1">
    <location>
        <begin position="56"/>
        <end position="97"/>
    </location>
</feature>
<feature type="compositionally biased region" description="Basic and acidic residues" evidence="1">
    <location>
        <begin position="117"/>
        <end position="137"/>
    </location>
</feature>
<feature type="region of interest" description="Disordered" evidence="1">
    <location>
        <begin position="1"/>
        <end position="149"/>
    </location>
</feature>
<protein>
    <submittedName>
        <fullName evidence="3">Uncharacterized protein</fullName>
    </submittedName>
</protein>
<name>A0A5S6Q7Z5_TRIMR</name>
<proteinExistence type="predicted"/>
<feature type="compositionally biased region" description="Basic residues" evidence="1">
    <location>
        <begin position="208"/>
        <end position="217"/>
    </location>
</feature>